<feature type="region of interest" description="Disordered" evidence="8">
    <location>
        <begin position="918"/>
        <end position="946"/>
    </location>
</feature>
<evidence type="ECO:0000259" key="11">
    <source>
        <dbReference type="PROSITE" id="PS51783"/>
    </source>
</evidence>
<dbReference type="SUPFAM" id="SSF50978">
    <property type="entry name" value="WD40 repeat-like"/>
    <property type="match status" value="1"/>
</dbReference>
<keyword evidence="3" id="KW-0677">Repeat</keyword>
<dbReference type="CDD" id="cd00065">
    <property type="entry name" value="FYVE_like_SF"/>
    <property type="match status" value="1"/>
</dbReference>
<dbReference type="PROSITE" id="PS50178">
    <property type="entry name" value="ZF_FYVE"/>
    <property type="match status" value="1"/>
</dbReference>
<gene>
    <name evidence="12" type="ORF">FA14DRAFT_191603</name>
</gene>
<dbReference type="InterPro" id="IPR051944">
    <property type="entry name" value="BEACH_domain_protein"/>
</dbReference>
<accession>A0A316V649</accession>
<organism evidence="12 13">
    <name type="scientific">Meira miltonrushii</name>
    <dbReference type="NCBI Taxonomy" id="1280837"/>
    <lineage>
        <taxon>Eukaryota</taxon>
        <taxon>Fungi</taxon>
        <taxon>Dikarya</taxon>
        <taxon>Basidiomycota</taxon>
        <taxon>Ustilaginomycotina</taxon>
        <taxon>Exobasidiomycetes</taxon>
        <taxon>Exobasidiales</taxon>
        <taxon>Brachybasidiaceae</taxon>
        <taxon>Meira</taxon>
    </lineage>
</organism>
<dbReference type="InterPro" id="IPR017455">
    <property type="entry name" value="Znf_FYVE-rel"/>
</dbReference>
<dbReference type="PANTHER" id="PTHR46108:SF4">
    <property type="entry name" value="BLUE CHEESE"/>
    <property type="match status" value="1"/>
</dbReference>
<dbReference type="SUPFAM" id="SSF49899">
    <property type="entry name" value="Concanavalin A-like lectins/glucanases"/>
    <property type="match status" value="1"/>
</dbReference>
<evidence type="ECO:0000256" key="8">
    <source>
        <dbReference type="SAM" id="MobiDB-lite"/>
    </source>
</evidence>
<dbReference type="InterPro" id="IPR000409">
    <property type="entry name" value="BEACH_dom"/>
</dbReference>
<dbReference type="Gene3D" id="2.60.120.200">
    <property type="match status" value="1"/>
</dbReference>
<name>A0A316V649_9BASI</name>
<dbReference type="InterPro" id="IPR001680">
    <property type="entry name" value="WD40_rpt"/>
</dbReference>
<dbReference type="STRING" id="1280837.A0A316V649"/>
<feature type="compositionally biased region" description="Polar residues" evidence="8">
    <location>
        <begin position="918"/>
        <end position="945"/>
    </location>
</feature>
<dbReference type="SMART" id="SM00064">
    <property type="entry name" value="FYVE"/>
    <property type="match status" value="1"/>
</dbReference>
<evidence type="ECO:0000256" key="6">
    <source>
        <dbReference type="PROSITE-ProRule" id="PRU00091"/>
    </source>
</evidence>
<dbReference type="RefSeq" id="XP_025352800.1">
    <property type="nucleotide sequence ID" value="XM_025501876.1"/>
</dbReference>
<dbReference type="OrthoDB" id="26681at2759"/>
<dbReference type="PROSITE" id="PS50082">
    <property type="entry name" value="WD_REPEATS_2"/>
    <property type="match status" value="1"/>
</dbReference>
<evidence type="ECO:0000313" key="12">
    <source>
        <dbReference type="EMBL" id="PWN32498.1"/>
    </source>
</evidence>
<dbReference type="InterPro" id="IPR011011">
    <property type="entry name" value="Znf_FYVE_PHD"/>
</dbReference>
<dbReference type="SUPFAM" id="SSF57903">
    <property type="entry name" value="FYVE/PHD zinc finger"/>
    <property type="match status" value="1"/>
</dbReference>
<dbReference type="InterPro" id="IPR011993">
    <property type="entry name" value="PH-like_dom_sf"/>
</dbReference>
<evidence type="ECO:0000256" key="1">
    <source>
        <dbReference type="ARBA" id="ARBA00022574"/>
    </source>
</evidence>
<dbReference type="Gene3D" id="1.10.1540.10">
    <property type="entry name" value="BEACH domain"/>
    <property type="match status" value="1"/>
</dbReference>
<reference evidence="12 13" key="1">
    <citation type="journal article" date="2018" name="Mol. Biol. Evol.">
        <title>Broad Genomic Sampling Reveals a Smut Pathogenic Ancestry of the Fungal Clade Ustilaginomycotina.</title>
        <authorList>
            <person name="Kijpornyongpan T."/>
            <person name="Mondo S.J."/>
            <person name="Barry K."/>
            <person name="Sandor L."/>
            <person name="Lee J."/>
            <person name="Lipzen A."/>
            <person name="Pangilinan J."/>
            <person name="LaButti K."/>
            <person name="Hainaut M."/>
            <person name="Henrissat B."/>
            <person name="Grigoriev I.V."/>
            <person name="Spatafora J.W."/>
            <person name="Aime M.C."/>
        </authorList>
    </citation>
    <scope>NUCLEOTIDE SEQUENCE [LARGE SCALE GENOMIC DNA]</scope>
    <source>
        <strain evidence="12 13">MCA 3882</strain>
    </source>
</reference>
<dbReference type="InterPro" id="IPR013083">
    <property type="entry name" value="Znf_RING/FYVE/PHD"/>
</dbReference>
<dbReference type="SUPFAM" id="SSF81837">
    <property type="entry name" value="BEACH domain"/>
    <property type="match status" value="1"/>
</dbReference>
<feature type="domain" description="BEACH" evidence="10">
    <location>
        <begin position="1055"/>
        <end position="1357"/>
    </location>
</feature>
<dbReference type="FunCoup" id="A0A316V649">
    <property type="interactions" value="58"/>
</dbReference>
<dbReference type="InterPro" id="IPR000306">
    <property type="entry name" value="Znf_FYVE"/>
</dbReference>
<keyword evidence="4 6" id="KW-0863">Zinc-finger</keyword>
<dbReference type="InterPro" id="IPR023362">
    <property type="entry name" value="PH-BEACH_dom"/>
</dbReference>
<evidence type="ECO:0000256" key="4">
    <source>
        <dbReference type="ARBA" id="ARBA00022771"/>
    </source>
</evidence>
<feature type="domain" description="FYVE-type" evidence="9">
    <location>
        <begin position="1730"/>
        <end position="1786"/>
    </location>
</feature>
<dbReference type="SMART" id="SM00320">
    <property type="entry name" value="WD40"/>
    <property type="match status" value="2"/>
</dbReference>
<feature type="domain" description="BEACH-type PH" evidence="11">
    <location>
        <begin position="856"/>
        <end position="1017"/>
    </location>
</feature>
<dbReference type="Pfam" id="PF02138">
    <property type="entry name" value="Beach"/>
    <property type="match status" value="1"/>
</dbReference>
<dbReference type="InParanoid" id="A0A316V649"/>
<dbReference type="SUPFAM" id="SSF50729">
    <property type="entry name" value="PH domain-like"/>
    <property type="match status" value="1"/>
</dbReference>
<dbReference type="Gene3D" id="2.130.10.10">
    <property type="entry name" value="YVTN repeat-like/Quinoprotein amine dehydrogenase"/>
    <property type="match status" value="1"/>
</dbReference>
<evidence type="ECO:0000259" key="9">
    <source>
        <dbReference type="PROSITE" id="PS50178"/>
    </source>
</evidence>
<dbReference type="Gene3D" id="2.30.29.30">
    <property type="entry name" value="Pleckstrin-homology domain (PH domain)/Phosphotyrosine-binding domain (PTB)"/>
    <property type="match status" value="1"/>
</dbReference>
<dbReference type="Pfam" id="PF14844">
    <property type="entry name" value="PH_BEACH"/>
    <property type="match status" value="1"/>
</dbReference>
<dbReference type="InterPro" id="IPR036372">
    <property type="entry name" value="BEACH_dom_sf"/>
</dbReference>
<dbReference type="InterPro" id="IPR013320">
    <property type="entry name" value="ConA-like_dom_sf"/>
</dbReference>
<protein>
    <submittedName>
        <fullName evidence="12">Beach-domain-containing protein</fullName>
    </submittedName>
</protein>
<dbReference type="SMART" id="SM01026">
    <property type="entry name" value="Beach"/>
    <property type="match status" value="1"/>
</dbReference>
<dbReference type="EMBL" id="KZ819605">
    <property type="protein sequence ID" value="PWN32498.1"/>
    <property type="molecule type" value="Genomic_DNA"/>
</dbReference>
<evidence type="ECO:0000313" key="13">
    <source>
        <dbReference type="Proteomes" id="UP000245771"/>
    </source>
</evidence>
<dbReference type="GO" id="GO:0008270">
    <property type="term" value="F:zinc ion binding"/>
    <property type="evidence" value="ECO:0007669"/>
    <property type="project" value="UniProtKB-KW"/>
</dbReference>
<dbReference type="Proteomes" id="UP000245771">
    <property type="component" value="Unassembled WGS sequence"/>
</dbReference>
<dbReference type="PROSITE" id="PS50197">
    <property type="entry name" value="BEACH"/>
    <property type="match status" value="1"/>
</dbReference>
<dbReference type="Pfam" id="PF00400">
    <property type="entry name" value="WD40"/>
    <property type="match status" value="2"/>
</dbReference>
<dbReference type="Gene3D" id="3.30.40.10">
    <property type="entry name" value="Zinc/RING finger domain, C3HC4 (zinc finger)"/>
    <property type="match status" value="1"/>
</dbReference>
<evidence type="ECO:0000256" key="3">
    <source>
        <dbReference type="ARBA" id="ARBA00022737"/>
    </source>
</evidence>
<keyword evidence="5" id="KW-0862">Zinc</keyword>
<feature type="repeat" description="WD" evidence="7">
    <location>
        <begin position="1506"/>
        <end position="1538"/>
    </location>
</feature>
<keyword evidence="1 7" id="KW-0853">WD repeat</keyword>
<evidence type="ECO:0000256" key="2">
    <source>
        <dbReference type="ARBA" id="ARBA00022723"/>
    </source>
</evidence>
<evidence type="ECO:0000256" key="7">
    <source>
        <dbReference type="PROSITE-ProRule" id="PRU00221"/>
    </source>
</evidence>
<dbReference type="InterPro" id="IPR015943">
    <property type="entry name" value="WD40/YVTN_repeat-like_dom_sf"/>
</dbReference>
<proteinExistence type="predicted"/>
<evidence type="ECO:0000256" key="5">
    <source>
        <dbReference type="ARBA" id="ARBA00022833"/>
    </source>
</evidence>
<feature type="region of interest" description="Disordered" evidence="8">
    <location>
        <begin position="785"/>
        <end position="827"/>
    </location>
</feature>
<sequence>MTSDDERILDKGEGDRITTQNISSNLTNLFKKAVNNSTSASSEQVEALDSLIEKASRNPLEHHAITFTTPDDMISMAALRRPFPPSLSSTGFSFFTSIKIVQESTVPNPIDILHLFDSAQKSCSVRLTIEPQTNHLSYSSGIRHQTLHFPSGVLQVGRWHHVCLIHERPAGDSHSASVQLYLDGKLVNAYNNVLWPSAPPPSSVVRMTIGGGLPSKPTTDTVAPMVWSIGPTYMIDTALDSEIPFILAELSSSGYDGNFQGNLGRFLTYATSTKVNLRLASAAADGESSSEAAEMITGSAKKIFREDAFYFILSGGESTLAGQMIPNRASSSRARQPQPWSFASLIGNASLAKYTTIETSTFADNVWRLGGFALLFRIIEQSQDSESLEKSLTLFFTVISSSWRLSEEIEVARGYEVLHYLISQKRHLINVPILHTFCKAIGWESDPKKDDELVALVNPFLFRVCMLDFGLWASASSIEVQIAHLEVLNTLLRTSKYRRFNAKRVAKMQITRKLLSFLSGTNGGANTDSSYNILSTYTSEQQAMLAVEYVSALRTLLVANFNDAAIRAISSFLAIHLCKPKSDNSQSSFTYLIASTSFEMLGDLMLGRPAYLRKFGSLVNIRWLRMFVSLTTDPRASRRALDVMGGLVTHDPRYAEQKQRIKDDAQPATPTAARRAKLWYESIRTAEESRNVRVKMDAREAMSIAARQWQAQMVPELYRERGCLEEVSTTDRTFELDPTEGPLRMRAKLKEWREPWDDVLSAKKQEDHLPADFKSMHIDEGSGMVADEDETEAEGIPTPVPATHSQPPTPMGDASMQGENGEANTSMDASVSLESFSGDTSLAHDEKYRRIIRSLERGDVIEGVENSLRVVFIECRASLLIFGRKCFYVIDDYFQRPDGELCNVWEAPEEERDTIVMSTLGNGTNGTHSKGSSSTEKDGSTNTREGGTAVAAMTLVQQLEGDRQQTRRWRWSDLDLITIKTFLHRKTAIEIAFRDGQTCLLVLASTSQANAVYETLSSRNRAAAQAFKNLTSGISPQLEQANGGVGLARFKSAVLQRGSGHAFGSITQRWTEGKMSNFEYLMCLNTASGRTYQDITQYPIMPFILRDYASETLDLSNPESFRDLSLPMGAQQINRRKQFQERYEQLDEMYQMEGGSGGTMPAPFHYGTHYSTAATVSGFLIRLRPFDKIVKALQGGTFDLADRTFGSIGHAYHSAAEGSLGDVRELIPEAFYLPDFLVNANKFDFGQMQSGAVVNDVELPPWAQNDPLLFIKLHREALESDFVSQRLHLWIDLIFGYKQRGQAAVDATNCFHELSYQDGSVDIHTIESPLERQAVLKTIHMFGVCPRQLFKEPHPPRQAPAKPELKLSVPCTPWLLTQSAAPIRMMKQSAVHFLYLPAPGSGNGDIAKTFGSPKEYLILLQASMSLSFGHADGSIRFYARDNKDEVKGVAEQVLPEQITCVVDASLSSTSTKQKQVRILIGGSEGALTACEIDPTSYEMNTVKAYRGGHTDAILCLDHCAAWSLTVSGSQDGTAIVWDHLGAYVRSLPHDEPVQCVTISRSSGLIATASGLTLKLWSINGDFIASIETSNDLDDKVTCLTIYEGANVEGGNSESTMMSCDDDQQSLCMIFTGHRGKLIGWRCVSDHERKAEAQKRQSVASISAFNSTGWRLEPFHVSEHRDRVMPGSSPRIGAQALITALRFYGDTLLSGDELGRVYAWTLPGKSVDVTLTSTNMCMQCARKLGLFEKRNHCNACGQLCCLTCLFSLAGSPFGSYKYCADCRDHLSLLVSKSPSLH</sequence>
<dbReference type="PANTHER" id="PTHR46108">
    <property type="entry name" value="BLUE CHEESE"/>
    <property type="match status" value="1"/>
</dbReference>
<keyword evidence="2" id="KW-0479">Metal-binding</keyword>
<dbReference type="InterPro" id="IPR036322">
    <property type="entry name" value="WD40_repeat_dom_sf"/>
</dbReference>
<dbReference type="CDD" id="cd06071">
    <property type="entry name" value="Beach"/>
    <property type="match status" value="1"/>
</dbReference>
<evidence type="ECO:0000259" key="10">
    <source>
        <dbReference type="PROSITE" id="PS50197"/>
    </source>
</evidence>
<dbReference type="PROSITE" id="PS51783">
    <property type="entry name" value="PH_BEACH"/>
    <property type="match status" value="1"/>
</dbReference>
<keyword evidence="13" id="KW-1185">Reference proteome</keyword>
<dbReference type="GeneID" id="37023657"/>